<name>A0A314Z7Y3_PRUYE</name>
<dbReference type="GO" id="GO:0004386">
    <property type="term" value="F:helicase activity"/>
    <property type="evidence" value="ECO:0007669"/>
    <property type="project" value="UniProtKB-KW"/>
</dbReference>
<protein>
    <submittedName>
        <fullName evidence="1">Putative ATP-dependent RNA helicase DDX46</fullName>
    </submittedName>
</protein>
<keyword evidence="1" id="KW-0347">Helicase</keyword>
<sequence length="108" mass="11946">MKEAKVAAYYDELTRCGEGAARFKQDPSFSSASTDSKKTPACGSALPYLSSSFLNKLWEGVNRLRDCTRTFLWMGLHLRSNGLLLFKSSSTNSKGMPFVFKASSTLFV</sequence>
<reference evidence="1 2" key="1">
    <citation type="submission" date="2018-02" db="EMBL/GenBank/DDBJ databases">
        <title>Draft genome of wild Prunus yedoensis var. nudiflora.</title>
        <authorList>
            <person name="Baek S."/>
            <person name="Kim J.-H."/>
            <person name="Choi K."/>
            <person name="Kim G.-B."/>
            <person name="Cho A."/>
            <person name="Jang H."/>
            <person name="Shin C.-H."/>
            <person name="Yu H.-J."/>
            <person name="Mun J.-H."/>
        </authorList>
    </citation>
    <scope>NUCLEOTIDE SEQUENCE [LARGE SCALE GENOMIC DNA]</scope>
    <source>
        <strain evidence="2">cv. Jeju island</strain>
        <tissue evidence="1">Leaf</tissue>
    </source>
</reference>
<dbReference type="OrthoDB" id="1939205at2759"/>
<gene>
    <name evidence="1" type="ORF">Pyn_23838</name>
</gene>
<organism evidence="1 2">
    <name type="scientific">Prunus yedoensis var. nudiflora</name>
    <dbReference type="NCBI Taxonomy" id="2094558"/>
    <lineage>
        <taxon>Eukaryota</taxon>
        <taxon>Viridiplantae</taxon>
        <taxon>Streptophyta</taxon>
        <taxon>Embryophyta</taxon>
        <taxon>Tracheophyta</taxon>
        <taxon>Spermatophyta</taxon>
        <taxon>Magnoliopsida</taxon>
        <taxon>eudicotyledons</taxon>
        <taxon>Gunneridae</taxon>
        <taxon>Pentapetalae</taxon>
        <taxon>rosids</taxon>
        <taxon>fabids</taxon>
        <taxon>Rosales</taxon>
        <taxon>Rosaceae</taxon>
        <taxon>Amygdaloideae</taxon>
        <taxon>Amygdaleae</taxon>
        <taxon>Prunus</taxon>
    </lineage>
</organism>
<evidence type="ECO:0000313" key="2">
    <source>
        <dbReference type="Proteomes" id="UP000250321"/>
    </source>
</evidence>
<dbReference type="EMBL" id="PJQY01000270">
    <property type="protein sequence ID" value="PQQ14177.1"/>
    <property type="molecule type" value="Genomic_DNA"/>
</dbReference>
<proteinExistence type="predicted"/>
<dbReference type="Proteomes" id="UP000250321">
    <property type="component" value="Unassembled WGS sequence"/>
</dbReference>
<dbReference type="STRING" id="2094558.A0A314Z7Y3"/>
<comment type="caution">
    <text evidence="1">The sequence shown here is derived from an EMBL/GenBank/DDBJ whole genome shotgun (WGS) entry which is preliminary data.</text>
</comment>
<keyword evidence="1" id="KW-0378">Hydrolase</keyword>
<keyword evidence="1" id="KW-0547">Nucleotide-binding</keyword>
<dbReference type="AlphaFoldDB" id="A0A314Z7Y3"/>
<keyword evidence="2" id="KW-1185">Reference proteome</keyword>
<evidence type="ECO:0000313" key="1">
    <source>
        <dbReference type="EMBL" id="PQQ14177.1"/>
    </source>
</evidence>
<keyword evidence="1" id="KW-0067">ATP-binding</keyword>
<accession>A0A314Z7Y3</accession>